<dbReference type="Proteomes" id="UP000320762">
    <property type="component" value="Unassembled WGS sequence"/>
</dbReference>
<proteinExistence type="predicted"/>
<dbReference type="InterPro" id="IPR006838">
    <property type="entry name" value="ADTRP_AIG1"/>
</dbReference>
<evidence type="ECO:0000256" key="4">
    <source>
        <dbReference type="ARBA" id="ARBA00023136"/>
    </source>
</evidence>
<sequence>MVNVPAAILHASSAAVMAYGYNSLRGLPLDGIISTQYGGHFRFLTIQGLAIAFVTMVVSLLVDLLPAVQAIRTVKRAVMMVSLPVSIVVSSIYWTLLSLAPQLLLEKDSPGEATPSSSEMLALMRIPLDIDLSLHACPAATLLLDFLVFERKYSAGAVRVGARVAVLLSTVGYSWWAEHCAKYTDGVFPYPFLTESPFWGRVCIYAGAGSIAYFSFLGLNKLHP</sequence>
<keyword evidence="4 5" id="KW-0472">Membrane</keyword>
<dbReference type="OrthoDB" id="1898221at2759"/>
<keyword evidence="3 5" id="KW-1133">Transmembrane helix</keyword>
<dbReference type="EMBL" id="VDMD01000002">
    <property type="protein sequence ID" value="TRM68189.1"/>
    <property type="molecule type" value="Genomic_DNA"/>
</dbReference>
<evidence type="ECO:0000256" key="3">
    <source>
        <dbReference type="ARBA" id="ARBA00022989"/>
    </source>
</evidence>
<dbReference type="GO" id="GO:0016020">
    <property type="term" value="C:membrane"/>
    <property type="evidence" value="ECO:0007669"/>
    <property type="project" value="InterPro"/>
</dbReference>
<keyword evidence="2 5" id="KW-0812">Transmembrane</keyword>
<comment type="caution">
    <text evidence="6">The sequence shown here is derived from an EMBL/GenBank/DDBJ whole genome shotgun (WGS) entry which is preliminary data.</text>
</comment>
<dbReference type="PANTHER" id="PTHR10989">
    <property type="entry name" value="ANDROGEN-INDUCED PROTEIN 1-RELATED"/>
    <property type="match status" value="1"/>
</dbReference>
<reference evidence="6 7" key="1">
    <citation type="journal article" date="2019" name="New Phytol.">
        <title>Comparative genomics reveals unique wood-decay strategies and fruiting body development in the Schizophyllaceae.</title>
        <authorList>
            <person name="Almasi E."/>
            <person name="Sahu N."/>
            <person name="Krizsan K."/>
            <person name="Balint B."/>
            <person name="Kovacs G.M."/>
            <person name="Kiss B."/>
            <person name="Cseklye J."/>
            <person name="Drula E."/>
            <person name="Henrissat B."/>
            <person name="Nagy I."/>
            <person name="Chovatia M."/>
            <person name="Adam C."/>
            <person name="LaButti K."/>
            <person name="Lipzen A."/>
            <person name="Riley R."/>
            <person name="Grigoriev I.V."/>
            <person name="Nagy L.G."/>
        </authorList>
    </citation>
    <scope>NUCLEOTIDE SEQUENCE [LARGE SCALE GENOMIC DNA]</scope>
    <source>
        <strain evidence="6 7">NL-1724</strain>
    </source>
</reference>
<evidence type="ECO:0000313" key="6">
    <source>
        <dbReference type="EMBL" id="TRM68189.1"/>
    </source>
</evidence>
<feature type="transmembrane region" description="Helical" evidence="5">
    <location>
        <begin position="160"/>
        <end position="178"/>
    </location>
</feature>
<name>A0A550CTS4_9AGAR</name>
<evidence type="ECO:0000313" key="7">
    <source>
        <dbReference type="Proteomes" id="UP000320762"/>
    </source>
</evidence>
<gene>
    <name evidence="6" type="ORF">BD626DRAFT_424877</name>
</gene>
<keyword evidence="7" id="KW-1185">Reference proteome</keyword>
<feature type="transmembrane region" description="Helical" evidence="5">
    <location>
        <begin position="44"/>
        <end position="65"/>
    </location>
</feature>
<dbReference type="GO" id="GO:0012505">
    <property type="term" value="C:endomembrane system"/>
    <property type="evidence" value="ECO:0007669"/>
    <property type="project" value="UniProtKB-SubCell"/>
</dbReference>
<feature type="transmembrane region" description="Helical" evidence="5">
    <location>
        <begin position="77"/>
        <end position="96"/>
    </location>
</feature>
<dbReference type="AlphaFoldDB" id="A0A550CTS4"/>
<accession>A0A550CTS4</accession>
<comment type="subcellular location">
    <subcellularLocation>
        <location evidence="1">Endomembrane system</location>
        <topology evidence="1">Multi-pass membrane protein</topology>
    </subcellularLocation>
</comment>
<dbReference type="PANTHER" id="PTHR10989:SF16">
    <property type="entry name" value="AT02829P-RELATED"/>
    <property type="match status" value="1"/>
</dbReference>
<evidence type="ECO:0000256" key="2">
    <source>
        <dbReference type="ARBA" id="ARBA00022692"/>
    </source>
</evidence>
<organism evidence="6 7">
    <name type="scientific">Schizophyllum amplum</name>
    <dbReference type="NCBI Taxonomy" id="97359"/>
    <lineage>
        <taxon>Eukaryota</taxon>
        <taxon>Fungi</taxon>
        <taxon>Dikarya</taxon>
        <taxon>Basidiomycota</taxon>
        <taxon>Agaricomycotina</taxon>
        <taxon>Agaricomycetes</taxon>
        <taxon>Agaricomycetidae</taxon>
        <taxon>Agaricales</taxon>
        <taxon>Schizophyllaceae</taxon>
        <taxon>Schizophyllum</taxon>
    </lineage>
</organism>
<protein>
    <submittedName>
        <fullName evidence="6">FAR-17a/AIG1-like protein</fullName>
    </submittedName>
</protein>
<feature type="transmembrane region" description="Helical" evidence="5">
    <location>
        <begin position="198"/>
        <end position="219"/>
    </location>
</feature>
<evidence type="ECO:0000256" key="1">
    <source>
        <dbReference type="ARBA" id="ARBA00004127"/>
    </source>
</evidence>
<feature type="transmembrane region" description="Helical" evidence="5">
    <location>
        <begin position="130"/>
        <end position="148"/>
    </location>
</feature>
<evidence type="ECO:0000256" key="5">
    <source>
        <dbReference type="SAM" id="Phobius"/>
    </source>
</evidence>
<dbReference type="Pfam" id="PF04750">
    <property type="entry name" value="Far-17a_AIG1"/>
    <property type="match status" value="1"/>
</dbReference>